<dbReference type="Gene3D" id="1.20.1250.20">
    <property type="entry name" value="MFS general substrate transporter like domains"/>
    <property type="match status" value="1"/>
</dbReference>
<feature type="domain" description="Major facilitator superfamily (MFS) profile" evidence="12">
    <location>
        <begin position="23"/>
        <end position="432"/>
    </location>
</feature>
<dbReference type="PROSITE" id="PS50850">
    <property type="entry name" value="MFS"/>
    <property type="match status" value="1"/>
</dbReference>
<evidence type="ECO:0000313" key="13">
    <source>
        <dbReference type="EMBL" id="EMD21699.1"/>
    </source>
</evidence>
<dbReference type="Proteomes" id="UP000188551">
    <property type="component" value="Unassembled WGS sequence"/>
</dbReference>
<keyword evidence="5 11" id="KW-0812">Transmembrane</keyword>
<dbReference type="RefSeq" id="WP_005168512.1">
    <property type="nucleotide sequence ID" value="NZ_ANMG01000129.1"/>
</dbReference>
<feature type="transmembrane region" description="Helical" evidence="11">
    <location>
        <begin position="315"/>
        <end position="335"/>
    </location>
</feature>
<feature type="transmembrane region" description="Helical" evidence="11">
    <location>
        <begin position="409"/>
        <end position="427"/>
    </location>
</feature>
<feature type="transmembrane region" description="Helical" evidence="11">
    <location>
        <begin position="166"/>
        <end position="187"/>
    </location>
</feature>
<keyword evidence="6" id="KW-0769">Symport</keyword>
<name>M2NHQ2_9PSEU</name>
<feature type="transmembrane region" description="Helical" evidence="11">
    <location>
        <begin position="249"/>
        <end position="267"/>
    </location>
</feature>
<keyword evidence="16" id="KW-1185">Reference proteome</keyword>
<keyword evidence="4" id="KW-1003">Cell membrane</keyword>
<protein>
    <recommendedName>
        <fullName evidence="10">Putative proline/betaine transporter</fullName>
    </recommendedName>
</protein>
<feature type="transmembrane region" description="Helical" evidence="11">
    <location>
        <begin position="341"/>
        <end position="364"/>
    </location>
</feature>
<evidence type="ECO:0000256" key="10">
    <source>
        <dbReference type="ARBA" id="ARBA00039918"/>
    </source>
</evidence>
<evidence type="ECO:0000256" key="11">
    <source>
        <dbReference type="SAM" id="Phobius"/>
    </source>
</evidence>
<dbReference type="PROSITE" id="PS00216">
    <property type="entry name" value="SUGAR_TRANSPORT_1"/>
    <property type="match status" value="2"/>
</dbReference>
<organism evidence="13 15">
    <name type="scientific">Amycolatopsis azurea DSM 43854</name>
    <dbReference type="NCBI Taxonomy" id="1238180"/>
    <lineage>
        <taxon>Bacteria</taxon>
        <taxon>Bacillati</taxon>
        <taxon>Actinomycetota</taxon>
        <taxon>Actinomycetes</taxon>
        <taxon>Pseudonocardiales</taxon>
        <taxon>Pseudonocardiaceae</taxon>
        <taxon>Amycolatopsis</taxon>
    </lineage>
</organism>
<gene>
    <name evidence="14" type="ORF">B0293_11580</name>
    <name evidence="13" type="ORF">C791_1000</name>
</gene>
<comment type="subcellular location">
    <subcellularLocation>
        <location evidence="1">Cell membrane</location>
        <topology evidence="1">Multi-pass membrane protein</topology>
    </subcellularLocation>
</comment>
<feature type="transmembrane region" description="Helical" evidence="11">
    <location>
        <begin position="287"/>
        <end position="306"/>
    </location>
</feature>
<evidence type="ECO:0000313" key="14">
    <source>
        <dbReference type="EMBL" id="OOC06671.1"/>
    </source>
</evidence>
<evidence type="ECO:0000259" key="12">
    <source>
        <dbReference type="PROSITE" id="PS50850"/>
    </source>
</evidence>
<dbReference type="PATRIC" id="fig|1238180.3.peg.8591"/>
<evidence type="ECO:0000256" key="4">
    <source>
        <dbReference type="ARBA" id="ARBA00022475"/>
    </source>
</evidence>
<dbReference type="InterPro" id="IPR020846">
    <property type="entry name" value="MFS_dom"/>
</dbReference>
<dbReference type="Proteomes" id="UP000014137">
    <property type="component" value="Unassembled WGS sequence"/>
</dbReference>
<feature type="transmembrane region" description="Helical" evidence="11">
    <location>
        <begin position="35"/>
        <end position="54"/>
    </location>
</feature>
<feature type="transmembrane region" description="Helical" evidence="11">
    <location>
        <begin position="107"/>
        <end position="130"/>
    </location>
</feature>
<dbReference type="AlphaFoldDB" id="M2NHQ2"/>
<feature type="transmembrane region" description="Helical" evidence="11">
    <location>
        <begin position="66"/>
        <end position="87"/>
    </location>
</feature>
<dbReference type="OrthoDB" id="8953821at2"/>
<accession>M2NHQ2</accession>
<evidence type="ECO:0000313" key="16">
    <source>
        <dbReference type="Proteomes" id="UP000188551"/>
    </source>
</evidence>
<dbReference type="CDD" id="cd17367">
    <property type="entry name" value="MFS_KgtP"/>
    <property type="match status" value="1"/>
</dbReference>
<comment type="function">
    <text evidence="9">May be a proton symporter involved in the uptake of osmolytes such as proline and glycine betaine.</text>
</comment>
<evidence type="ECO:0000256" key="9">
    <source>
        <dbReference type="ARBA" id="ARBA00037295"/>
    </source>
</evidence>
<evidence type="ECO:0000256" key="3">
    <source>
        <dbReference type="ARBA" id="ARBA00022448"/>
    </source>
</evidence>
<dbReference type="Pfam" id="PF07690">
    <property type="entry name" value="MFS_1"/>
    <property type="match status" value="1"/>
</dbReference>
<evidence type="ECO:0000256" key="8">
    <source>
        <dbReference type="ARBA" id="ARBA00023136"/>
    </source>
</evidence>
<dbReference type="EMBL" id="ANMG01000129">
    <property type="protein sequence ID" value="EMD21699.1"/>
    <property type="molecule type" value="Genomic_DNA"/>
</dbReference>
<evidence type="ECO:0000256" key="2">
    <source>
        <dbReference type="ARBA" id="ARBA00008240"/>
    </source>
</evidence>
<dbReference type="PANTHER" id="PTHR43528:SF5">
    <property type="entry name" value="PROLINE_BETAINE TRANSPORTER"/>
    <property type="match status" value="1"/>
</dbReference>
<dbReference type="InterPro" id="IPR011701">
    <property type="entry name" value="MFS"/>
</dbReference>
<comment type="similarity">
    <text evidence="2">Belongs to the major facilitator superfamily. Metabolite:H+ Symporter (MHS) family (TC 2.A.1.6) family.</text>
</comment>
<reference evidence="13 15" key="1">
    <citation type="submission" date="2012-10" db="EMBL/GenBank/DDBJ databases">
        <title>Genome assembly of Amycolatopsis azurea DSM 43854.</title>
        <authorList>
            <person name="Khatri I."/>
            <person name="Kaur I."/>
            <person name="Subramanian S."/>
            <person name="Mayilraj S."/>
        </authorList>
    </citation>
    <scope>NUCLEOTIDE SEQUENCE [LARGE SCALE GENOMIC DNA]</scope>
    <source>
        <strain evidence="13 15">DSM 43854</strain>
    </source>
</reference>
<dbReference type="SUPFAM" id="SSF103473">
    <property type="entry name" value="MFS general substrate transporter"/>
    <property type="match status" value="1"/>
</dbReference>
<dbReference type="InterPro" id="IPR051084">
    <property type="entry name" value="H+-coupled_symporters"/>
</dbReference>
<comment type="caution">
    <text evidence="13">The sequence shown here is derived from an EMBL/GenBank/DDBJ whole genome shotgun (WGS) entry which is preliminary data.</text>
</comment>
<dbReference type="GO" id="GO:0005886">
    <property type="term" value="C:plasma membrane"/>
    <property type="evidence" value="ECO:0007669"/>
    <property type="project" value="UniProtKB-SubCell"/>
</dbReference>
<evidence type="ECO:0000313" key="15">
    <source>
        <dbReference type="Proteomes" id="UP000014137"/>
    </source>
</evidence>
<feature type="transmembrane region" description="Helical" evidence="11">
    <location>
        <begin position="193"/>
        <end position="214"/>
    </location>
</feature>
<dbReference type="InterPro" id="IPR005829">
    <property type="entry name" value="Sugar_transporter_CS"/>
</dbReference>
<dbReference type="EMBL" id="MUXN01000007">
    <property type="protein sequence ID" value="OOC06671.1"/>
    <property type="molecule type" value="Genomic_DNA"/>
</dbReference>
<feature type="transmembrane region" description="Helical" evidence="11">
    <location>
        <begin position="376"/>
        <end position="397"/>
    </location>
</feature>
<evidence type="ECO:0000256" key="1">
    <source>
        <dbReference type="ARBA" id="ARBA00004651"/>
    </source>
</evidence>
<proteinExistence type="inferred from homology"/>
<evidence type="ECO:0000256" key="7">
    <source>
        <dbReference type="ARBA" id="ARBA00022989"/>
    </source>
</evidence>
<keyword evidence="7 11" id="KW-1133">Transmembrane helix</keyword>
<sequence length="449" mass="48260">MMVGIPGAKELPLPHKKPGVVANVVRGCLGNLVEWYDWFVYASFSIYFAASFFPKGNQTAQLLSTAVVFAVGFLMRPLGGWLLGLYADRFGRRAALTLSVTLMSFGSLTIAITPGYASIGILAPVILVVARLAQGLSVGGEFGSSATYLSEIATPGRRGFYSSFQYVSITVGQLAALLVMIVMQALLTEAQMYAWGWRIPFVLGAIAGLVVMYLRRSMMESEHFQRSSATGSRPRGGLRVLVRSHRRQVLAVLGLAIGGTVAFYTFTSYLQKYMVNTAGIPKQTASLIGFAALFLFIFMQPVAGALSDRFGRRPVMFGFSVGGMLLTVPIMTLVGKTSNPWIAFLLMITALVFLSGYTALSAIIKAEMFPTNVRALGVGLPHALATAVFGGLSEPIALALKQAGHESVFFWWVTGCVALTFVATWVVREPSRDSSLEVSALPARDSVAG</sequence>
<reference evidence="14 16" key="2">
    <citation type="submission" date="2017-02" db="EMBL/GenBank/DDBJ databases">
        <title>Amycolatopsis azurea DSM 43854 draft genome.</title>
        <authorList>
            <person name="Mayilraj S."/>
        </authorList>
    </citation>
    <scope>NUCLEOTIDE SEQUENCE [LARGE SCALE GENOMIC DNA]</scope>
    <source>
        <strain evidence="14 16">DSM 43854</strain>
    </source>
</reference>
<evidence type="ECO:0000256" key="5">
    <source>
        <dbReference type="ARBA" id="ARBA00022692"/>
    </source>
</evidence>
<keyword evidence="8 11" id="KW-0472">Membrane</keyword>
<evidence type="ECO:0000256" key="6">
    <source>
        <dbReference type="ARBA" id="ARBA00022847"/>
    </source>
</evidence>
<dbReference type="InterPro" id="IPR036259">
    <property type="entry name" value="MFS_trans_sf"/>
</dbReference>
<keyword evidence="3" id="KW-0813">Transport</keyword>
<dbReference type="PANTHER" id="PTHR43528">
    <property type="entry name" value="ALPHA-KETOGLUTARATE PERMEASE"/>
    <property type="match status" value="1"/>
</dbReference>
<dbReference type="FunFam" id="1.20.1250.20:FF:000001">
    <property type="entry name" value="Dicarboxylate MFS transporter"/>
    <property type="match status" value="1"/>
</dbReference>
<dbReference type="GO" id="GO:0015293">
    <property type="term" value="F:symporter activity"/>
    <property type="evidence" value="ECO:0007669"/>
    <property type="project" value="UniProtKB-KW"/>
</dbReference>